<evidence type="ECO:0000313" key="2">
    <source>
        <dbReference type="EMBL" id="GAH49213.1"/>
    </source>
</evidence>
<protein>
    <submittedName>
        <fullName evidence="2">Uncharacterized protein</fullName>
    </submittedName>
</protein>
<dbReference type="EMBL" id="BARU01017812">
    <property type="protein sequence ID" value="GAH49213.1"/>
    <property type="molecule type" value="Genomic_DNA"/>
</dbReference>
<name>X1HV88_9ZZZZ</name>
<feature type="non-terminal residue" evidence="2">
    <location>
        <position position="1"/>
    </location>
</feature>
<evidence type="ECO:0000256" key="1">
    <source>
        <dbReference type="SAM" id="MobiDB-lite"/>
    </source>
</evidence>
<proteinExistence type="predicted"/>
<feature type="region of interest" description="Disordered" evidence="1">
    <location>
        <begin position="1"/>
        <end position="42"/>
    </location>
</feature>
<comment type="caution">
    <text evidence="2">The sequence shown here is derived from an EMBL/GenBank/DDBJ whole genome shotgun (WGS) entry which is preliminary data.</text>
</comment>
<reference evidence="2" key="1">
    <citation type="journal article" date="2014" name="Front. Microbiol.">
        <title>High frequency of phylogenetically diverse reductive dehalogenase-homologous genes in deep subseafloor sedimentary metagenomes.</title>
        <authorList>
            <person name="Kawai M."/>
            <person name="Futagami T."/>
            <person name="Toyoda A."/>
            <person name="Takaki Y."/>
            <person name="Nishi S."/>
            <person name="Hori S."/>
            <person name="Arai W."/>
            <person name="Tsubouchi T."/>
            <person name="Morono Y."/>
            <person name="Uchiyama I."/>
            <person name="Ito T."/>
            <person name="Fujiyama A."/>
            <person name="Inagaki F."/>
            <person name="Takami H."/>
        </authorList>
    </citation>
    <scope>NUCLEOTIDE SEQUENCE</scope>
    <source>
        <strain evidence="2">Expedition CK06-06</strain>
    </source>
</reference>
<accession>X1HV88</accession>
<dbReference type="AlphaFoldDB" id="X1HV88"/>
<feature type="compositionally biased region" description="Polar residues" evidence="1">
    <location>
        <begin position="1"/>
        <end position="14"/>
    </location>
</feature>
<sequence>AYNQALSDPQQTLGSAVAMDREDLGEPIEYQQDNSERPFRYS</sequence>
<gene>
    <name evidence="2" type="ORF">S03H2_29498</name>
</gene>
<organism evidence="2">
    <name type="scientific">marine sediment metagenome</name>
    <dbReference type="NCBI Taxonomy" id="412755"/>
    <lineage>
        <taxon>unclassified sequences</taxon>
        <taxon>metagenomes</taxon>
        <taxon>ecological metagenomes</taxon>
    </lineage>
</organism>